<organism evidence="2 3">
    <name type="scientific">Acorus gramineus</name>
    <name type="common">Dwarf sweet flag</name>
    <dbReference type="NCBI Taxonomy" id="55184"/>
    <lineage>
        <taxon>Eukaryota</taxon>
        <taxon>Viridiplantae</taxon>
        <taxon>Streptophyta</taxon>
        <taxon>Embryophyta</taxon>
        <taxon>Tracheophyta</taxon>
        <taxon>Spermatophyta</taxon>
        <taxon>Magnoliopsida</taxon>
        <taxon>Liliopsida</taxon>
        <taxon>Acoraceae</taxon>
        <taxon>Acorus</taxon>
    </lineage>
</organism>
<evidence type="ECO:0000256" key="1">
    <source>
        <dbReference type="SAM" id="MobiDB-lite"/>
    </source>
</evidence>
<sequence length="136" mass="14325">MSADSASAPDPFSPSKSSIPAKSTSSSSSRVPPVANHNPRRAVSDLSPTRPSPRRGWRGSCSPSAPSPTCHSTPPPPGGSPSRSRWRRRRWRRGPAEGEAAQGESPSLPSPPPATPLTTLCSASSHWRQPSRASLD</sequence>
<gene>
    <name evidence="2" type="ORF">QJS04_geneDACA003701</name>
</gene>
<feature type="compositionally biased region" description="Polar residues" evidence="1">
    <location>
        <begin position="121"/>
        <end position="136"/>
    </location>
</feature>
<protein>
    <submittedName>
        <fullName evidence="2">Uncharacterized protein</fullName>
    </submittedName>
</protein>
<feature type="region of interest" description="Disordered" evidence="1">
    <location>
        <begin position="1"/>
        <end position="136"/>
    </location>
</feature>
<evidence type="ECO:0000313" key="2">
    <source>
        <dbReference type="EMBL" id="KAK1278044.1"/>
    </source>
</evidence>
<accession>A0AAV9BQF4</accession>
<feature type="compositionally biased region" description="Basic residues" evidence="1">
    <location>
        <begin position="84"/>
        <end position="93"/>
    </location>
</feature>
<dbReference type="AlphaFoldDB" id="A0AAV9BQF4"/>
<reference evidence="2" key="1">
    <citation type="journal article" date="2023" name="Nat. Commun.">
        <title>Diploid and tetraploid genomes of Acorus and the evolution of monocots.</title>
        <authorList>
            <person name="Ma L."/>
            <person name="Liu K.W."/>
            <person name="Li Z."/>
            <person name="Hsiao Y.Y."/>
            <person name="Qi Y."/>
            <person name="Fu T."/>
            <person name="Tang G.D."/>
            <person name="Zhang D."/>
            <person name="Sun W.H."/>
            <person name="Liu D.K."/>
            <person name="Li Y."/>
            <person name="Chen G.Z."/>
            <person name="Liu X.D."/>
            <person name="Liao X.Y."/>
            <person name="Jiang Y.T."/>
            <person name="Yu X."/>
            <person name="Hao Y."/>
            <person name="Huang J."/>
            <person name="Zhao X.W."/>
            <person name="Ke S."/>
            <person name="Chen Y.Y."/>
            <person name="Wu W.L."/>
            <person name="Hsu J.L."/>
            <person name="Lin Y.F."/>
            <person name="Huang M.D."/>
            <person name="Li C.Y."/>
            <person name="Huang L."/>
            <person name="Wang Z.W."/>
            <person name="Zhao X."/>
            <person name="Zhong W.Y."/>
            <person name="Peng D.H."/>
            <person name="Ahmad S."/>
            <person name="Lan S."/>
            <person name="Zhang J.S."/>
            <person name="Tsai W.C."/>
            <person name="Van de Peer Y."/>
            <person name="Liu Z.J."/>
        </authorList>
    </citation>
    <scope>NUCLEOTIDE SEQUENCE</scope>
    <source>
        <strain evidence="2">SCP</strain>
    </source>
</reference>
<dbReference type="EMBL" id="JAUJYN010000002">
    <property type="protein sequence ID" value="KAK1278044.1"/>
    <property type="molecule type" value="Genomic_DNA"/>
</dbReference>
<dbReference type="Proteomes" id="UP001179952">
    <property type="component" value="Unassembled WGS sequence"/>
</dbReference>
<keyword evidence="3" id="KW-1185">Reference proteome</keyword>
<comment type="caution">
    <text evidence="2">The sequence shown here is derived from an EMBL/GenBank/DDBJ whole genome shotgun (WGS) entry which is preliminary data.</text>
</comment>
<proteinExistence type="predicted"/>
<reference evidence="2" key="2">
    <citation type="submission" date="2023-06" db="EMBL/GenBank/DDBJ databases">
        <authorList>
            <person name="Ma L."/>
            <person name="Liu K.-W."/>
            <person name="Li Z."/>
            <person name="Hsiao Y.-Y."/>
            <person name="Qi Y."/>
            <person name="Fu T."/>
            <person name="Tang G."/>
            <person name="Zhang D."/>
            <person name="Sun W.-H."/>
            <person name="Liu D.-K."/>
            <person name="Li Y."/>
            <person name="Chen G.-Z."/>
            <person name="Liu X.-D."/>
            <person name="Liao X.-Y."/>
            <person name="Jiang Y.-T."/>
            <person name="Yu X."/>
            <person name="Hao Y."/>
            <person name="Huang J."/>
            <person name="Zhao X.-W."/>
            <person name="Ke S."/>
            <person name="Chen Y.-Y."/>
            <person name="Wu W.-L."/>
            <person name="Hsu J.-L."/>
            <person name="Lin Y.-F."/>
            <person name="Huang M.-D."/>
            <person name="Li C.-Y."/>
            <person name="Huang L."/>
            <person name="Wang Z.-W."/>
            <person name="Zhao X."/>
            <person name="Zhong W.-Y."/>
            <person name="Peng D.-H."/>
            <person name="Ahmad S."/>
            <person name="Lan S."/>
            <person name="Zhang J.-S."/>
            <person name="Tsai W.-C."/>
            <person name="Van De Peer Y."/>
            <person name="Liu Z.-J."/>
        </authorList>
    </citation>
    <scope>NUCLEOTIDE SEQUENCE</scope>
    <source>
        <strain evidence="2">SCP</strain>
        <tissue evidence="2">Leaves</tissue>
    </source>
</reference>
<evidence type="ECO:0000313" key="3">
    <source>
        <dbReference type="Proteomes" id="UP001179952"/>
    </source>
</evidence>
<name>A0AAV9BQF4_ACOGR</name>
<feature type="compositionally biased region" description="Low complexity" evidence="1">
    <location>
        <begin position="59"/>
        <end position="72"/>
    </location>
</feature>
<feature type="compositionally biased region" description="Low complexity" evidence="1">
    <location>
        <begin position="1"/>
        <end position="33"/>
    </location>
</feature>